<dbReference type="AlphaFoldDB" id="A0A165ENH9"/>
<evidence type="ECO:0000256" key="2">
    <source>
        <dbReference type="PROSITE-ProRule" id="PRU00047"/>
    </source>
</evidence>
<dbReference type="Gene3D" id="4.10.60.10">
    <property type="entry name" value="Zinc finger, CCHC-type"/>
    <property type="match status" value="2"/>
</dbReference>
<gene>
    <name evidence="5" type="ORF">EXIGLDRAFT_620761</name>
</gene>
<protein>
    <recommendedName>
        <fullName evidence="4">CCHC-type domain-containing protein</fullName>
    </recommendedName>
</protein>
<reference evidence="5 6" key="1">
    <citation type="journal article" date="2016" name="Mol. Biol. Evol.">
        <title>Comparative Genomics of Early-Diverging Mushroom-Forming Fungi Provides Insights into the Origins of Lignocellulose Decay Capabilities.</title>
        <authorList>
            <person name="Nagy L.G."/>
            <person name="Riley R."/>
            <person name="Tritt A."/>
            <person name="Adam C."/>
            <person name="Daum C."/>
            <person name="Floudas D."/>
            <person name="Sun H."/>
            <person name="Yadav J.S."/>
            <person name="Pangilinan J."/>
            <person name="Larsson K.H."/>
            <person name="Matsuura K."/>
            <person name="Barry K."/>
            <person name="Labutti K."/>
            <person name="Kuo R."/>
            <person name="Ohm R.A."/>
            <person name="Bhattacharya S.S."/>
            <person name="Shirouzu T."/>
            <person name="Yoshinaga Y."/>
            <person name="Martin F.M."/>
            <person name="Grigoriev I.V."/>
            <person name="Hibbett D.S."/>
        </authorList>
    </citation>
    <scope>NUCLEOTIDE SEQUENCE [LARGE SCALE GENOMIC DNA]</scope>
    <source>
        <strain evidence="5 6">HHB12029</strain>
    </source>
</reference>
<organism evidence="5 6">
    <name type="scientific">Exidia glandulosa HHB12029</name>
    <dbReference type="NCBI Taxonomy" id="1314781"/>
    <lineage>
        <taxon>Eukaryota</taxon>
        <taxon>Fungi</taxon>
        <taxon>Dikarya</taxon>
        <taxon>Basidiomycota</taxon>
        <taxon>Agaricomycotina</taxon>
        <taxon>Agaricomycetes</taxon>
        <taxon>Auriculariales</taxon>
        <taxon>Exidiaceae</taxon>
        <taxon>Exidia</taxon>
    </lineage>
</organism>
<dbReference type="PROSITE" id="PS50158">
    <property type="entry name" value="ZF_CCHC"/>
    <property type="match status" value="2"/>
</dbReference>
<name>A0A165ENH9_EXIGL</name>
<evidence type="ECO:0000256" key="3">
    <source>
        <dbReference type="SAM" id="MobiDB-lite"/>
    </source>
</evidence>
<dbReference type="STRING" id="1314781.A0A165ENH9"/>
<dbReference type="InterPro" id="IPR001878">
    <property type="entry name" value="Znf_CCHC"/>
</dbReference>
<dbReference type="PANTHER" id="PTHR23002">
    <property type="entry name" value="ZINC FINGER CCHC DOMAIN CONTAINING PROTEIN"/>
    <property type="match status" value="1"/>
</dbReference>
<evidence type="ECO:0000259" key="4">
    <source>
        <dbReference type="PROSITE" id="PS50158"/>
    </source>
</evidence>
<sequence length="109" mass="11345">CGRFGHIARVCPTPAGSGNGNGGSAFTPVQRPANATPRSAAIPPVKCFKCGGYNHMSRDCLAPPGTQVTDQNLVTTAPAAGVVKSKVCYKCQQEGHIARECPQNAEVYT</sequence>
<dbReference type="InParanoid" id="A0A165ENH9"/>
<dbReference type="InterPro" id="IPR051714">
    <property type="entry name" value="Znf_CCHC_NABP"/>
</dbReference>
<dbReference type="OrthoDB" id="3341596at2759"/>
<evidence type="ECO:0000256" key="1">
    <source>
        <dbReference type="ARBA" id="ARBA00022664"/>
    </source>
</evidence>
<feature type="non-terminal residue" evidence="5">
    <location>
        <position position="1"/>
    </location>
</feature>
<dbReference type="SUPFAM" id="SSF57756">
    <property type="entry name" value="Retrovirus zinc finger-like domains"/>
    <property type="match status" value="1"/>
</dbReference>
<keyword evidence="2" id="KW-0479">Metal-binding</keyword>
<dbReference type="GO" id="GO:0003676">
    <property type="term" value="F:nucleic acid binding"/>
    <property type="evidence" value="ECO:0007669"/>
    <property type="project" value="InterPro"/>
</dbReference>
<proteinExistence type="predicted"/>
<keyword evidence="1" id="KW-0507">mRNA processing</keyword>
<keyword evidence="2" id="KW-0863">Zinc-finger</keyword>
<evidence type="ECO:0000313" key="6">
    <source>
        <dbReference type="Proteomes" id="UP000077266"/>
    </source>
</evidence>
<dbReference type="Proteomes" id="UP000077266">
    <property type="component" value="Unassembled WGS sequence"/>
</dbReference>
<feature type="region of interest" description="Disordered" evidence="3">
    <location>
        <begin position="14"/>
        <end position="39"/>
    </location>
</feature>
<dbReference type="InterPro" id="IPR036875">
    <property type="entry name" value="Znf_CCHC_sf"/>
</dbReference>
<feature type="domain" description="CCHC-type" evidence="4">
    <location>
        <begin position="46"/>
        <end position="60"/>
    </location>
</feature>
<accession>A0A165ENH9</accession>
<dbReference type="SMART" id="SM00343">
    <property type="entry name" value="ZnF_C2HC"/>
    <property type="match status" value="3"/>
</dbReference>
<keyword evidence="2" id="KW-0862">Zinc</keyword>
<dbReference type="Pfam" id="PF00098">
    <property type="entry name" value="zf-CCHC"/>
    <property type="match status" value="2"/>
</dbReference>
<dbReference type="EMBL" id="KV426128">
    <property type="protein sequence ID" value="KZV87347.1"/>
    <property type="molecule type" value="Genomic_DNA"/>
</dbReference>
<dbReference type="GO" id="GO:0006397">
    <property type="term" value="P:mRNA processing"/>
    <property type="evidence" value="ECO:0007669"/>
    <property type="project" value="UniProtKB-KW"/>
</dbReference>
<evidence type="ECO:0000313" key="5">
    <source>
        <dbReference type="EMBL" id="KZV87347.1"/>
    </source>
</evidence>
<feature type="domain" description="CCHC-type" evidence="4">
    <location>
        <begin position="88"/>
        <end position="103"/>
    </location>
</feature>
<keyword evidence="6" id="KW-1185">Reference proteome</keyword>
<dbReference type="GO" id="GO:0008270">
    <property type="term" value="F:zinc ion binding"/>
    <property type="evidence" value="ECO:0007669"/>
    <property type="project" value="UniProtKB-KW"/>
</dbReference>